<dbReference type="EMBL" id="CARXXK010000003">
    <property type="protein sequence ID" value="CAI6363010.1"/>
    <property type="molecule type" value="Genomic_DNA"/>
</dbReference>
<accession>A0AAV0X429</accession>
<reference evidence="2 3" key="1">
    <citation type="submission" date="2023-01" db="EMBL/GenBank/DDBJ databases">
        <authorList>
            <person name="Whitehead M."/>
        </authorList>
    </citation>
    <scope>NUCLEOTIDE SEQUENCE [LARGE SCALE GENOMIC DNA]</scope>
</reference>
<keyword evidence="3" id="KW-1185">Reference proteome</keyword>
<organism evidence="2 3">
    <name type="scientific">Macrosiphum euphorbiae</name>
    <name type="common">potato aphid</name>
    <dbReference type="NCBI Taxonomy" id="13131"/>
    <lineage>
        <taxon>Eukaryota</taxon>
        <taxon>Metazoa</taxon>
        <taxon>Ecdysozoa</taxon>
        <taxon>Arthropoda</taxon>
        <taxon>Hexapoda</taxon>
        <taxon>Insecta</taxon>
        <taxon>Pterygota</taxon>
        <taxon>Neoptera</taxon>
        <taxon>Paraneoptera</taxon>
        <taxon>Hemiptera</taxon>
        <taxon>Sternorrhyncha</taxon>
        <taxon>Aphidomorpha</taxon>
        <taxon>Aphidoidea</taxon>
        <taxon>Aphididae</taxon>
        <taxon>Macrosiphini</taxon>
        <taxon>Macrosiphum</taxon>
    </lineage>
</organism>
<name>A0AAV0X429_9HEMI</name>
<keyword evidence="1" id="KW-0472">Membrane</keyword>
<keyword evidence="1" id="KW-1133">Transmembrane helix</keyword>
<comment type="caution">
    <text evidence="2">The sequence shown here is derived from an EMBL/GenBank/DDBJ whole genome shotgun (WGS) entry which is preliminary data.</text>
</comment>
<dbReference type="AlphaFoldDB" id="A0AAV0X429"/>
<dbReference type="Proteomes" id="UP001160148">
    <property type="component" value="Unassembled WGS sequence"/>
</dbReference>
<protein>
    <submittedName>
        <fullName evidence="2">Uncharacterized protein</fullName>
    </submittedName>
</protein>
<feature type="transmembrane region" description="Helical" evidence="1">
    <location>
        <begin position="6"/>
        <end position="30"/>
    </location>
</feature>
<gene>
    <name evidence="2" type="ORF">MEUPH1_LOCUS18020</name>
</gene>
<evidence type="ECO:0000313" key="2">
    <source>
        <dbReference type="EMBL" id="CAI6363010.1"/>
    </source>
</evidence>
<evidence type="ECO:0000313" key="3">
    <source>
        <dbReference type="Proteomes" id="UP001160148"/>
    </source>
</evidence>
<sequence length="99" mass="11220">MVGTYFRLNIFLSSFGIFVLFSNGNSVFMWHPSIQPKTFGNELSPRNKLNLFKLSVAAWPDGQTIILAATLFKAIKQLFTIAWLVLLCYIESICNLSKN</sequence>
<keyword evidence="1" id="KW-0812">Transmembrane</keyword>
<evidence type="ECO:0000256" key="1">
    <source>
        <dbReference type="SAM" id="Phobius"/>
    </source>
</evidence>
<proteinExistence type="predicted"/>